<keyword evidence="5" id="KW-1185">Reference proteome</keyword>
<evidence type="ECO:0000256" key="1">
    <source>
        <dbReference type="SAM" id="MobiDB-lite"/>
    </source>
</evidence>
<feature type="compositionally biased region" description="Basic and acidic residues" evidence="1">
    <location>
        <begin position="285"/>
        <end position="298"/>
    </location>
</feature>
<reference evidence="4" key="1">
    <citation type="submission" date="2020-10" db="EMBL/GenBank/DDBJ databases">
        <authorList>
            <person name="Kikuchi T."/>
        </authorList>
    </citation>
    <scope>NUCLEOTIDE SEQUENCE</scope>
    <source>
        <strain evidence="4">NKZ352</strain>
    </source>
</reference>
<dbReference type="AlphaFoldDB" id="A0A8S1HPJ9"/>
<evidence type="ECO:0000256" key="3">
    <source>
        <dbReference type="SAM" id="SignalP"/>
    </source>
</evidence>
<evidence type="ECO:0000313" key="5">
    <source>
        <dbReference type="Proteomes" id="UP000835052"/>
    </source>
</evidence>
<accession>A0A8S1HPJ9</accession>
<keyword evidence="3" id="KW-0732">Signal</keyword>
<name>A0A8S1HPJ9_9PELO</name>
<organism evidence="4 5">
    <name type="scientific">Caenorhabditis auriculariae</name>
    <dbReference type="NCBI Taxonomy" id="2777116"/>
    <lineage>
        <taxon>Eukaryota</taxon>
        <taxon>Metazoa</taxon>
        <taxon>Ecdysozoa</taxon>
        <taxon>Nematoda</taxon>
        <taxon>Chromadorea</taxon>
        <taxon>Rhabditida</taxon>
        <taxon>Rhabditina</taxon>
        <taxon>Rhabditomorpha</taxon>
        <taxon>Rhabditoidea</taxon>
        <taxon>Rhabditidae</taxon>
        <taxon>Peloderinae</taxon>
        <taxon>Caenorhabditis</taxon>
    </lineage>
</organism>
<evidence type="ECO:0000256" key="2">
    <source>
        <dbReference type="SAM" id="Phobius"/>
    </source>
</evidence>
<evidence type="ECO:0000313" key="4">
    <source>
        <dbReference type="EMBL" id="CAD6197297.1"/>
    </source>
</evidence>
<feature type="signal peptide" evidence="3">
    <location>
        <begin position="1"/>
        <end position="19"/>
    </location>
</feature>
<feature type="transmembrane region" description="Helical" evidence="2">
    <location>
        <begin position="190"/>
        <end position="216"/>
    </location>
</feature>
<proteinExistence type="predicted"/>
<dbReference type="Proteomes" id="UP000835052">
    <property type="component" value="Unassembled WGS sequence"/>
</dbReference>
<feature type="chain" id="PRO_5035803614" description="ZP domain-containing protein" evidence="3">
    <location>
        <begin position="20"/>
        <end position="439"/>
    </location>
</feature>
<gene>
    <name evidence="4" type="ORF">CAUJ_LOCUS13206</name>
</gene>
<dbReference type="OrthoDB" id="5835902at2759"/>
<evidence type="ECO:0008006" key="6">
    <source>
        <dbReference type="Google" id="ProtNLM"/>
    </source>
</evidence>
<feature type="region of interest" description="Disordered" evidence="1">
    <location>
        <begin position="271"/>
        <end position="303"/>
    </location>
</feature>
<feature type="region of interest" description="Disordered" evidence="1">
    <location>
        <begin position="411"/>
        <end position="439"/>
    </location>
</feature>
<sequence length="439" mass="49934">MLDPRVGFFFCSALVFVSAIDPQIRVHPGHLDISDGLLQPSFPPLGSYAIGQPYTFEIYLEDTVNFDYMIDHCDMDGQEFISAYGCVQCGQCVTKSIETELYNKPGAIKRTLVWFVAKSTQIQFHCQVKKYSCSGCTERSCQRQPVMAMALGSYVSPGPPLILNYPATPVGVIGSAPGAVAGYGRSAWPWWLWLLLLLLLLLLLCCLLALCLAAWFRRRKTTTTTTCVEKEVGKDSQCVGTEKVSVQCVATGTEDDLHKCQPAIVVGGRQEECEKNGRSSHYRSRTRENESSRRHEDCTISGGGGGYSVQEGRIHEKYSRTIPKETHYANNDRFERGHVHGYLDNDDRAYWSDRSSYRNFAYERDMGRVEPLDGFDEIETREKTYCLSDDEQEIVEKEVKRTHSTRFVQETREFESMSDEERYREEEHQHAHYTHSLPV</sequence>
<dbReference type="EMBL" id="CAJGYM010000090">
    <property type="protein sequence ID" value="CAD6197297.1"/>
    <property type="molecule type" value="Genomic_DNA"/>
</dbReference>
<feature type="compositionally biased region" description="Basic and acidic residues" evidence="1">
    <location>
        <begin position="411"/>
        <end position="430"/>
    </location>
</feature>
<protein>
    <recommendedName>
        <fullName evidence="6">ZP domain-containing protein</fullName>
    </recommendedName>
</protein>
<keyword evidence="2" id="KW-0472">Membrane</keyword>
<comment type="caution">
    <text evidence="4">The sequence shown here is derived from an EMBL/GenBank/DDBJ whole genome shotgun (WGS) entry which is preliminary data.</text>
</comment>
<keyword evidence="2" id="KW-1133">Transmembrane helix</keyword>
<keyword evidence="2" id="KW-0812">Transmembrane</keyword>